<evidence type="ECO:0000259" key="13">
    <source>
        <dbReference type="SMART" id="SM00829"/>
    </source>
</evidence>
<evidence type="ECO:0000313" key="14">
    <source>
        <dbReference type="EMBL" id="CAH2354085.1"/>
    </source>
</evidence>
<evidence type="ECO:0000256" key="10">
    <source>
        <dbReference type="ARBA" id="ARBA00023160"/>
    </source>
</evidence>
<dbReference type="InterPro" id="IPR036291">
    <property type="entry name" value="NAD(P)-bd_dom_sf"/>
</dbReference>
<keyword evidence="10" id="KW-0275">Fatty acid biosynthesis</keyword>
<keyword evidence="6" id="KW-0809">Transit peptide</keyword>
<evidence type="ECO:0000256" key="6">
    <source>
        <dbReference type="ARBA" id="ARBA00022946"/>
    </source>
</evidence>
<keyword evidence="7" id="KW-0560">Oxidoreductase</keyword>
<dbReference type="InterPro" id="IPR051034">
    <property type="entry name" value="Mito_Enoyl-ACP_Reductase"/>
</dbReference>
<keyword evidence="9" id="KW-0496">Mitochondrion</keyword>
<evidence type="ECO:0000256" key="1">
    <source>
        <dbReference type="ARBA" id="ARBA00004173"/>
    </source>
</evidence>
<evidence type="ECO:0000256" key="12">
    <source>
        <dbReference type="ARBA" id="ARBA00048843"/>
    </source>
</evidence>
<keyword evidence="3" id="KW-0444">Lipid biosynthesis</keyword>
<keyword evidence="15" id="KW-1185">Reference proteome</keyword>
<comment type="subcellular location">
    <subcellularLocation>
        <location evidence="1">Mitochondrion</location>
    </subcellularLocation>
</comment>
<gene>
    <name evidence="14" type="ORF">CLIB1423_14S01684</name>
</gene>
<reference evidence="14" key="1">
    <citation type="submission" date="2022-03" db="EMBL/GenBank/DDBJ databases">
        <authorList>
            <person name="Legras J.-L."/>
            <person name="Devillers H."/>
            <person name="Grondin C."/>
        </authorList>
    </citation>
    <scope>NUCLEOTIDE SEQUENCE</scope>
    <source>
        <strain evidence="14">CLIB 1423</strain>
    </source>
</reference>
<dbReference type="CDD" id="cd08290">
    <property type="entry name" value="ETR"/>
    <property type="match status" value="1"/>
</dbReference>
<dbReference type="InterPro" id="IPR013149">
    <property type="entry name" value="ADH-like_C"/>
</dbReference>
<proteinExistence type="inferred from homology"/>
<dbReference type="GO" id="GO:0141148">
    <property type="term" value="F:enoyl-[acyl-carrier-protein] reductase (NADPH) activity"/>
    <property type="evidence" value="ECO:0007669"/>
    <property type="project" value="UniProtKB-EC"/>
</dbReference>
<dbReference type="PANTHER" id="PTHR43981:SF2">
    <property type="entry name" value="ENOYL-[ACYL-CARRIER-PROTEIN] REDUCTASE, MITOCHONDRIAL"/>
    <property type="match status" value="1"/>
</dbReference>
<comment type="catalytic activity">
    <reaction evidence="12">
        <text>a 2,3-saturated acyl-[ACP] + NADP(+) = a (2E)-enoyl-[ACP] + NADPH + H(+)</text>
        <dbReference type="Rhea" id="RHEA:22564"/>
        <dbReference type="Rhea" id="RHEA-COMP:9925"/>
        <dbReference type="Rhea" id="RHEA-COMP:9926"/>
        <dbReference type="ChEBI" id="CHEBI:15378"/>
        <dbReference type="ChEBI" id="CHEBI:57783"/>
        <dbReference type="ChEBI" id="CHEBI:58349"/>
        <dbReference type="ChEBI" id="CHEBI:78784"/>
        <dbReference type="ChEBI" id="CHEBI:78785"/>
        <dbReference type="EC" id="1.3.1.104"/>
    </reaction>
</comment>
<evidence type="ECO:0000256" key="3">
    <source>
        <dbReference type="ARBA" id="ARBA00022516"/>
    </source>
</evidence>
<comment type="caution">
    <text evidence="14">The sequence shown here is derived from an EMBL/GenBank/DDBJ whole genome shotgun (WGS) entry which is preliminary data.</text>
</comment>
<evidence type="ECO:0000256" key="9">
    <source>
        <dbReference type="ARBA" id="ARBA00023128"/>
    </source>
</evidence>
<dbReference type="OrthoDB" id="7482721at2759"/>
<sequence length="374" mass="41242">MTKGLALTYTSFDSDISKVVSVSEYDIDFSDLKPNQVAIQALATPVNPSDLVQIQGVYTVPRTQTVQGKEVHIGGNEGLYQVVKVGDSIKEFKAGDWAITKLPNFGTWRTHAILDFYDDANTGLNDVPLIKIKDSTKASTNITISEAATIGVNPPTAYQILEQFVEFDNSGKDWVIQNAGASQVSKFLAQIAKHRKINVISVIRGGKPNHDEIVKELIDLGATKVITEEESQSEKFQTETIPQWLKETGGSLKLAVNSVGGKSASALFKHLSQDGFLVSYGVLDPEPISYSIGLQLFKNITTKAYWFTKNTKTDPESKVRTLTSVIDLFESGDIKNIEFEKNVYKLGDRKEAFLEAYKNAFAKSSKAKQVVIFE</sequence>
<evidence type="ECO:0000313" key="15">
    <source>
        <dbReference type="Proteomes" id="UP000837801"/>
    </source>
</evidence>
<evidence type="ECO:0000256" key="8">
    <source>
        <dbReference type="ARBA" id="ARBA00023098"/>
    </source>
</evidence>
<keyword evidence="5" id="KW-0521">NADP</keyword>
<dbReference type="SUPFAM" id="SSF51735">
    <property type="entry name" value="NAD(P)-binding Rossmann-fold domains"/>
    <property type="match status" value="1"/>
</dbReference>
<dbReference type="InterPro" id="IPR013154">
    <property type="entry name" value="ADH-like_N"/>
</dbReference>
<dbReference type="SUPFAM" id="SSF50129">
    <property type="entry name" value="GroES-like"/>
    <property type="match status" value="1"/>
</dbReference>
<dbReference type="AlphaFoldDB" id="A0A9P0QRB3"/>
<accession>A0A9P0QRB3</accession>
<dbReference type="GO" id="GO:0005739">
    <property type="term" value="C:mitochondrion"/>
    <property type="evidence" value="ECO:0007669"/>
    <property type="project" value="UniProtKB-SubCell"/>
</dbReference>
<dbReference type="EMBL" id="CAKXYY010000014">
    <property type="protein sequence ID" value="CAH2354085.1"/>
    <property type="molecule type" value="Genomic_DNA"/>
</dbReference>
<evidence type="ECO:0000256" key="2">
    <source>
        <dbReference type="ARBA" id="ARBA00010371"/>
    </source>
</evidence>
<dbReference type="Pfam" id="PF08240">
    <property type="entry name" value="ADH_N"/>
    <property type="match status" value="1"/>
</dbReference>
<organism evidence="14 15">
    <name type="scientific">[Candida] railenensis</name>
    <dbReference type="NCBI Taxonomy" id="45579"/>
    <lineage>
        <taxon>Eukaryota</taxon>
        <taxon>Fungi</taxon>
        <taxon>Dikarya</taxon>
        <taxon>Ascomycota</taxon>
        <taxon>Saccharomycotina</taxon>
        <taxon>Pichiomycetes</taxon>
        <taxon>Debaryomycetaceae</taxon>
        <taxon>Kurtzmaniella</taxon>
    </lineage>
</organism>
<dbReference type="SMART" id="SM00829">
    <property type="entry name" value="PKS_ER"/>
    <property type="match status" value="1"/>
</dbReference>
<dbReference type="InterPro" id="IPR011032">
    <property type="entry name" value="GroES-like_sf"/>
</dbReference>
<dbReference type="InterPro" id="IPR020843">
    <property type="entry name" value="ER"/>
</dbReference>
<dbReference type="Gene3D" id="3.40.50.720">
    <property type="entry name" value="NAD(P)-binding Rossmann-like Domain"/>
    <property type="match status" value="1"/>
</dbReference>
<evidence type="ECO:0000256" key="7">
    <source>
        <dbReference type="ARBA" id="ARBA00023002"/>
    </source>
</evidence>
<name>A0A9P0QRB3_9ASCO</name>
<dbReference type="Gene3D" id="3.90.180.10">
    <property type="entry name" value="Medium-chain alcohol dehydrogenases, catalytic domain"/>
    <property type="match status" value="1"/>
</dbReference>
<dbReference type="EC" id="1.3.1.104" evidence="11"/>
<evidence type="ECO:0000256" key="4">
    <source>
        <dbReference type="ARBA" id="ARBA00022832"/>
    </source>
</evidence>
<evidence type="ECO:0000256" key="5">
    <source>
        <dbReference type="ARBA" id="ARBA00022857"/>
    </source>
</evidence>
<comment type="similarity">
    <text evidence="2">Belongs to the zinc-containing alcohol dehydrogenase family. Quinone oxidoreductase subfamily.</text>
</comment>
<keyword evidence="4" id="KW-0276">Fatty acid metabolism</keyword>
<protein>
    <recommendedName>
        <fullName evidence="11">enoyl-[acyl-carrier-protein] reductase</fullName>
        <ecNumber evidence="11">1.3.1.104</ecNumber>
    </recommendedName>
</protein>
<evidence type="ECO:0000256" key="11">
    <source>
        <dbReference type="ARBA" id="ARBA00038963"/>
    </source>
</evidence>
<feature type="domain" description="Enoyl reductase (ER)" evidence="13">
    <location>
        <begin position="14"/>
        <end position="372"/>
    </location>
</feature>
<dbReference type="Proteomes" id="UP000837801">
    <property type="component" value="Unassembled WGS sequence"/>
</dbReference>
<dbReference type="Pfam" id="PF00107">
    <property type="entry name" value="ADH_zinc_N"/>
    <property type="match status" value="1"/>
</dbReference>
<dbReference type="GO" id="GO:0006633">
    <property type="term" value="P:fatty acid biosynthetic process"/>
    <property type="evidence" value="ECO:0007669"/>
    <property type="project" value="UniProtKB-KW"/>
</dbReference>
<keyword evidence="8" id="KW-0443">Lipid metabolism</keyword>
<dbReference type="PANTHER" id="PTHR43981">
    <property type="entry name" value="ENOYL-[ACYL-CARRIER-PROTEIN] REDUCTASE, MITOCHONDRIAL"/>
    <property type="match status" value="1"/>
</dbReference>